<dbReference type="Proteomes" id="UP000241769">
    <property type="component" value="Unassembled WGS sequence"/>
</dbReference>
<feature type="region of interest" description="Disordered" evidence="1">
    <location>
        <begin position="49"/>
        <end position="74"/>
    </location>
</feature>
<proteinExistence type="predicted"/>
<dbReference type="OrthoDB" id="6581217at2759"/>
<feature type="transmembrane region" description="Helical" evidence="2">
    <location>
        <begin position="6"/>
        <end position="33"/>
    </location>
</feature>
<keyword evidence="2" id="KW-0472">Membrane</keyword>
<reference evidence="4 5" key="1">
    <citation type="journal article" date="2018" name="Genome Biol. Evol.">
        <title>Multiple Roots of Fruiting Body Formation in Amoebozoa.</title>
        <authorList>
            <person name="Hillmann F."/>
            <person name="Forbes G."/>
            <person name="Novohradska S."/>
            <person name="Ferling I."/>
            <person name="Riege K."/>
            <person name="Groth M."/>
            <person name="Westermann M."/>
            <person name="Marz M."/>
            <person name="Spaller T."/>
            <person name="Winckler T."/>
            <person name="Schaap P."/>
            <person name="Glockner G."/>
        </authorList>
    </citation>
    <scope>NUCLEOTIDE SEQUENCE [LARGE SCALE GENOMIC DNA]</scope>
    <source>
        <strain evidence="4 5">Jena</strain>
    </source>
</reference>
<dbReference type="EMBL" id="MDYQ01000314">
    <property type="protein sequence ID" value="PRP76585.1"/>
    <property type="molecule type" value="Genomic_DNA"/>
</dbReference>
<evidence type="ECO:0000259" key="3">
    <source>
        <dbReference type="Pfam" id="PF13613"/>
    </source>
</evidence>
<dbReference type="Pfam" id="PF13613">
    <property type="entry name" value="HTH_Tnp_4"/>
    <property type="match status" value="1"/>
</dbReference>
<protein>
    <recommendedName>
        <fullName evidence="3">Transposase Helix-turn-helix domain-containing protein</fullName>
    </recommendedName>
</protein>
<evidence type="ECO:0000256" key="1">
    <source>
        <dbReference type="SAM" id="MobiDB-lite"/>
    </source>
</evidence>
<accession>A0A2P6MY14</accession>
<keyword evidence="5" id="KW-1185">Reference proteome</keyword>
<evidence type="ECO:0000313" key="5">
    <source>
        <dbReference type="Proteomes" id="UP000241769"/>
    </source>
</evidence>
<feature type="compositionally biased region" description="Basic and acidic residues" evidence="1">
    <location>
        <begin position="49"/>
        <end position="58"/>
    </location>
</feature>
<evidence type="ECO:0000313" key="4">
    <source>
        <dbReference type="EMBL" id="PRP76585.1"/>
    </source>
</evidence>
<comment type="caution">
    <text evidence="4">The sequence shown here is derived from an EMBL/GenBank/DDBJ whole genome shotgun (WGS) entry which is preliminary data.</text>
</comment>
<keyword evidence="2" id="KW-1133">Transmembrane helix</keyword>
<gene>
    <name evidence="4" type="ORF">PROFUN_15017</name>
</gene>
<dbReference type="InterPro" id="IPR027805">
    <property type="entry name" value="Transposase_HTH_dom"/>
</dbReference>
<keyword evidence="2" id="KW-0812">Transmembrane</keyword>
<name>A0A2P6MY14_9EUKA</name>
<sequence length="348" mass="40049">MEDEAELLLLLGSFVEIMLTLSFAISSLSAAYTKFKKVKRYKRKLGERKERDHIEQQYKRQKTRPPGPRIPRQLDANTDIYARTGLYAEEFFELADRLQPSIERSRNHGPTGTERRTRTVLSSEVRLLMILEWLRTYPSMKKLAHDYGVSKAFVSRDIHHLVPELYGQLHNIQWPGEVDKWVTASDFHQCVAAIDCTTHYRNRVHPRQAEYYRYDKKGFSITSQLICGLDGRIWRVDFGNGHNNDSGMVERTGLKALLQQNPNLHILGDSGSGEGRDWENQQKSLRSVVETVFAIVKWYSLASSKFSGSPELQQVALACIYELVAKNLNDYPLRVSIQLQGRKVKAFS</sequence>
<organism evidence="4 5">
    <name type="scientific">Planoprotostelium fungivorum</name>
    <dbReference type="NCBI Taxonomy" id="1890364"/>
    <lineage>
        <taxon>Eukaryota</taxon>
        <taxon>Amoebozoa</taxon>
        <taxon>Evosea</taxon>
        <taxon>Variosea</taxon>
        <taxon>Cavosteliida</taxon>
        <taxon>Cavosteliaceae</taxon>
        <taxon>Planoprotostelium</taxon>
    </lineage>
</organism>
<dbReference type="InParanoid" id="A0A2P6MY14"/>
<evidence type="ECO:0000256" key="2">
    <source>
        <dbReference type="SAM" id="Phobius"/>
    </source>
</evidence>
<dbReference type="AlphaFoldDB" id="A0A2P6MY14"/>
<feature type="domain" description="Transposase Helix-turn-helix" evidence="3">
    <location>
        <begin position="121"/>
        <end position="169"/>
    </location>
</feature>